<organism evidence="2 3">
    <name type="scientific">Paludisphaera borealis</name>
    <dbReference type="NCBI Taxonomy" id="1387353"/>
    <lineage>
        <taxon>Bacteria</taxon>
        <taxon>Pseudomonadati</taxon>
        <taxon>Planctomycetota</taxon>
        <taxon>Planctomycetia</taxon>
        <taxon>Isosphaerales</taxon>
        <taxon>Isosphaeraceae</taxon>
        <taxon>Paludisphaera</taxon>
    </lineage>
</organism>
<dbReference type="Proteomes" id="UP000186309">
    <property type="component" value="Chromosome"/>
</dbReference>
<name>A0A1U7CWW1_9BACT</name>
<evidence type="ECO:0008006" key="4">
    <source>
        <dbReference type="Google" id="ProtNLM"/>
    </source>
</evidence>
<sequence>MSSIQRLPSRVRRLIWAGATATMLIAGTSYERAHAAEVPAGVEGTWTLVRSEVDGETTLYRGGELSHESEGYTSSLRGAIRHKLKLNSASKPRTIDWVRIEAPDEGKASPGIYKIEGDVITENFARPGTPRPSDFATRPNSGYRRSVWKRTGESPKPAPADDAKAIEGTWELTEVEFNGESTPVHASRTVQGEDATTTFEVAVKGRKSWDAAAKPATVDLTPESARDASASILGVYKIEGDVYTEVLAQPGKPRPTSFSAPAGSGRTLLVYHRVKS</sequence>
<dbReference type="OrthoDB" id="292826at2"/>
<evidence type="ECO:0000256" key="1">
    <source>
        <dbReference type="SAM" id="MobiDB-lite"/>
    </source>
</evidence>
<reference evidence="3" key="1">
    <citation type="submission" date="2016-12" db="EMBL/GenBank/DDBJ databases">
        <title>Comparative genomics of four Isosphaeraceae planctomycetes: a common pool of plasmids and glycoside hydrolase genes.</title>
        <authorList>
            <person name="Ivanova A."/>
        </authorList>
    </citation>
    <scope>NUCLEOTIDE SEQUENCE [LARGE SCALE GENOMIC DNA]</scope>
    <source>
        <strain evidence="3">PX4</strain>
    </source>
</reference>
<evidence type="ECO:0000313" key="3">
    <source>
        <dbReference type="Proteomes" id="UP000186309"/>
    </source>
</evidence>
<dbReference type="InterPro" id="IPR017504">
    <property type="entry name" value="CHP03067_Planctomycetes"/>
</dbReference>
<feature type="region of interest" description="Disordered" evidence="1">
    <location>
        <begin position="123"/>
        <end position="162"/>
    </location>
</feature>
<dbReference type="AlphaFoldDB" id="A0A1U7CWW1"/>
<dbReference type="STRING" id="1387353.BSF38_05007"/>
<dbReference type="RefSeq" id="WP_083713423.1">
    <property type="nucleotide sequence ID" value="NZ_CP019082.1"/>
</dbReference>
<evidence type="ECO:0000313" key="2">
    <source>
        <dbReference type="EMBL" id="APW63440.1"/>
    </source>
</evidence>
<gene>
    <name evidence="2" type="ORF">BSF38_05007</name>
</gene>
<proteinExistence type="predicted"/>
<dbReference type="KEGG" id="pbor:BSF38_05007"/>
<accession>A0A1U7CWW1</accession>
<protein>
    <recommendedName>
        <fullName evidence="4">Lipocalin-like domain-containing protein</fullName>
    </recommendedName>
</protein>
<keyword evidence="3" id="KW-1185">Reference proteome</keyword>
<dbReference type="EMBL" id="CP019082">
    <property type="protein sequence ID" value="APW63440.1"/>
    <property type="molecule type" value="Genomic_DNA"/>
</dbReference>
<dbReference type="NCBIfam" id="TIGR03067">
    <property type="entry name" value="Planc_TIGR03067"/>
    <property type="match status" value="2"/>
</dbReference>